<keyword evidence="4 8" id="KW-0812">Transmembrane</keyword>
<evidence type="ECO:0000256" key="7">
    <source>
        <dbReference type="SAM" id="MobiDB-lite"/>
    </source>
</evidence>
<comment type="similarity">
    <text evidence="2">Belongs to the bacterial sugar transferase family.</text>
</comment>
<keyword evidence="11" id="KW-1185">Reference proteome</keyword>
<protein>
    <submittedName>
        <fullName evidence="10">Sugar transferase</fullName>
    </submittedName>
</protein>
<comment type="caution">
    <text evidence="10">The sequence shown here is derived from an EMBL/GenBank/DDBJ whole genome shotgun (WGS) entry which is preliminary data.</text>
</comment>
<name>A0ABP5BHP7_9MICO</name>
<evidence type="ECO:0000256" key="1">
    <source>
        <dbReference type="ARBA" id="ARBA00004141"/>
    </source>
</evidence>
<sequence length="533" mass="58028">MGPSLGSDGGRSVPDSPIPEESNSEAYRMAAQSTLERERIVESPSRRLAPAAAKQSPHGPVKWERQYIRALVVSDAILIAATLAATVLLVPHPTMIPVHKLSSAVSVWLVVGLIGLVIITLLSLSGSRTSRVVGVGSQEYRAIARSCFVAFTSAALFAYLFRMGGLKFVLAVGLVATAGVLVMSRWVWRRWLVAQRREGRMANRVLLVGSEASVASTARDLKRTPAAGLHVVGACTPSSRIGAYIPGTDIAVSGSVSNVMQALERVAADTVLITSANELSADTVRSLSWQLEPGQQHLIVAPSLTDIGGPRLHARPVSGLPLVHVETPRYHGGKLHLKRAFDMFAAGLLILLLSPVLLASAIAVRSSSPGDVLFRQERIGLSGRRFDMLKFRSMYVDAEDRLGELSAHPRDGGNDIMFKLKSDPRVTDVGRILRRFSLDELPQLINVLRGDMALVGPRPPLDREVRQYTDSVHRRFLVKPGITGLWQVSGRSDLDWDETVRLDLFYVENWTLTGDLLILLKTVRAVLKSDGAY</sequence>
<proteinExistence type="inferred from homology"/>
<dbReference type="EMBL" id="BAAAOG010000001">
    <property type="protein sequence ID" value="GAA1944308.1"/>
    <property type="molecule type" value="Genomic_DNA"/>
</dbReference>
<reference evidence="11" key="1">
    <citation type="journal article" date="2019" name="Int. J. Syst. Evol. Microbiol.">
        <title>The Global Catalogue of Microorganisms (GCM) 10K type strain sequencing project: providing services to taxonomists for standard genome sequencing and annotation.</title>
        <authorList>
            <consortium name="The Broad Institute Genomics Platform"/>
            <consortium name="The Broad Institute Genome Sequencing Center for Infectious Disease"/>
            <person name="Wu L."/>
            <person name="Ma J."/>
        </authorList>
    </citation>
    <scope>NUCLEOTIDE SEQUENCE [LARGE SCALE GENOMIC DNA]</scope>
    <source>
        <strain evidence="11">JCM 14901</strain>
    </source>
</reference>
<feature type="transmembrane region" description="Helical" evidence="8">
    <location>
        <begin position="67"/>
        <end position="89"/>
    </location>
</feature>
<dbReference type="InterPro" id="IPR003362">
    <property type="entry name" value="Bact_transf"/>
</dbReference>
<keyword evidence="5 8" id="KW-1133">Transmembrane helix</keyword>
<dbReference type="PANTHER" id="PTHR30576:SF10">
    <property type="entry name" value="SLL5057 PROTEIN"/>
    <property type="match status" value="1"/>
</dbReference>
<gene>
    <name evidence="10" type="ORF">GCM10009776_02640</name>
</gene>
<evidence type="ECO:0000256" key="6">
    <source>
        <dbReference type="ARBA" id="ARBA00023136"/>
    </source>
</evidence>
<dbReference type="NCBIfam" id="TIGR03025">
    <property type="entry name" value="EPS_sugtrans"/>
    <property type="match status" value="1"/>
</dbReference>
<evidence type="ECO:0000256" key="3">
    <source>
        <dbReference type="ARBA" id="ARBA00022679"/>
    </source>
</evidence>
<dbReference type="Pfam" id="PF13727">
    <property type="entry name" value="CoA_binding_3"/>
    <property type="match status" value="1"/>
</dbReference>
<comment type="subcellular location">
    <subcellularLocation>
        <location evidence="1">Membrane</location>
        <topology evidence="1">Multi-pass membrane protein</topology>
    </subcellularLocation>
</comment>
<feature type="region of interest" description="Disordered" evidence="7">
    <location>
        <begin position="1"/>
        <end position="29"/>
    </location>
</feature>
<keyword evidence="6 8" id="KW-0472">Membrane</keyword>
<feature type="transmembrane region" description="Helical" evidence="8">
    <location>
        <begin position="142"/>
        <end position="162"/>
    </location>
</feature>
<evidence type="ECO:0000256" key="5">
    <source>
        <dbReference type="ARBA" id="ARBA00022989"/>
    </source>
</evidence>
<organism evidence="10 11">
    <name type="scientific">Microbacterium deminutum</name>
    <dbReference type="NCBI Taxonomy" id="344164"/>
    <lineage>
        <taxon>Bacteria</taxon>
        <taxon>Bacillati</taxon>
        <taxon>Actinomycetota</taxon>
        <taxon>Actinomycetes</taxon>
        <taxon>Micrococcales</taxon>
        <taxon>Microbacteriaceae</taxon>
        <taxon>Microbacterium</taxon>
    </lineage>
</organism>
<keyword evidence="3 10" id="KW-0808">Transferase</keyword>
<feature type="transmembrane region" description="Helical" evidence="8">
    <location>
        <begin position="101"/>
        <end position="122"/>
    </location>
</feature>
<dbReference type="InterPro" id="IPR017475">
    <property type="entry name" value="EPS_sugar_tfrase"/>
</dbReference>
<evidence type="ECO:0000256" key="4">
    <source>
        <dbReference type="ARBA" id="ARBA00022692"/>
    </source>
</evidence>
<evidence type="ECO:0000256" key="2">
    <source>
        <dbReference type="ARBA" id="ARBA00006464"/>
    </source>
</evidence>
<evidence type="ECO:0000313" key="10">
    <source>
        <dbReference type="EMBL" id="GAA1944308.1"/>
    </source>
</evidence>
<feature type="transmembrane region" description="Helical" evidence="8">
    <location>
        <begin position="344"/>
        <end position="364"/>
    </location>
</feature>
<evidence type="ECO:0000259" key="9">
    <source>
        <dbReference type="Pfam" id="PF02397"/>
    </source>
</evidence>
<dbReference type="Proteomes" id="UP001499933">
    <property type="component" value="Unassembled WGS sequence"/>
</dbReference>
<evidence type="ECO:0000313" key="11">
    <source>
        <dbReference type="Proteomes" id="UP001499933"/>
    </source>
</evidence>
<dbReference type="GO" id="GO:0016740">
    <property type="term" value="F:transferase activity"/>
    <property type="evidence" value="ECO:0007669"/>
    <property type="project" value="UniProtKB-KW"/>
</dbReference>
<feature type="transmembrane region" description="Helical" evidence="8">
    <location>
        <begin position="168"/>
        <end position="188"/>
    </location>
</feature>
<dbReference type="PANTHER" id="PTHR30576">
    <property type="entry name" value="COLANIC BIOSYNTHESIS UDP-GLUCOSE LIPID CARRIER TRANSFERASE"/>
    <property type="match status" value="1"/>
</dbReference>
<evidence type="ECO:0000256" key="8">
    <source>
        <dbReference type="SAM" id="Phobius"/>
    </source>
</evidence>
<dbReference type="Pfam" id="PF02397">
    <property type="entry name" value="Bac_transf"/>
    <property type="match status" value="1"/>
</dbReference>
<accession>A0ABP5BHP7</accession>
<feature type="domain" description="Bacterial sugar transferase" evidence="9">
    <location>
        <begin position="338"/>
        <end position="528"/>
    </location>
</feature>